<proteinExistence type="predicted"/>
<sequence length="132" mass="14615">MLPWVCAATTAAALGRAWPERWDRDSAPVTALLASQKDVEKTEKILTWFNISSGETTVEDAVVSTQGDDIYLIIASRTTDKKGIKATWYKLTTGDKDFPDGPAYLFKPIAHHSYPNTKLSVESILKKETAIK</sequence>
<evidence type="ECO:0000313" key="2">
    <source>
        <dbReference type="Proteomes" id="UP000297729"/>
    </source>
</evidence>
<evidence type="ECO:0000313" key="1">
    <source>
        <dbReference type="EMBL" id="TFW18571.1"/>
    </source>
</evidence>
<dbReference type="Proteomes" id="UP000297729">
    <property type="component" value="Unassembled WGS sequence"/>
</dbReference>
<dbReference type="EMBL" id="SPVG01000181">
    <property type="protein sequence ID" value="TFW18571.1"/>
    <property type="molecule type" value="Genomic_DNA"/>
</dbReference>
<accession>A0A4Y9S9Z0</accession>
<organism evidence="1 2">
    <name type="scientific">Duganella callida</name>
    <dbReference type="NCBI Taxonomy" id="2561932"/>
    <lineage>
        <taxon>Bacteria</taxon>
        <taxon>Pseudomonadati</taxon>
        <taxon>Pseudomonadota</taxon>
        <taxon>Betaproteobacteria</taxon>
        <taxon>Burkholderiales</taxon>
        <taxon>Oxalobacteraceae</taxon>
        <taxon>Telluria group</taxon>
        <taxon>Duganella</taxon>
    </lineage>
</organism>
<gene>
    <name evidence="1" type="ORF">E4L98_18015</name>
</gene>
<comment type="caution">
    <text evidence="1">The sequence shown here is derived from an EMBL/GenBank/DDBJ whole genome shotgun (WGS) entry which is preliminary data.</text>
</comment>
<reference evidence="1 2" key="1">
    <citation type="submission" date="2019-03" db="EMBL/GenBank/DDBJ databases">
        <title>Draft Genome Sequence of Duganella callidus sp. nov., a Novel Duganella Species Isolated from Cultivated Soil.</title>
        <authorList>
            <person name="Raths R."/>
            <person name="Peta V."/>
            <person name="Bucking H."/>
        </authorList>
    </citation>
    <scope>NUCLEOTIDE SEQUENCE [LARGE SCALE GENOMIC DNA]</scope>
    <source>
        <strain evidence="1 2">DN04</strain>
    </source>
</reference>
<name>A0A4Y9S9Z0_9BURK</name>
<protein>
    <submittedName>
        <fullName evidence="1">Uncharacterized protein</fullName>
    </submittedName>
</protein>
<dbReference type="RefSeq" id="WP_135202931.1">
    <property type="nucleotide sequence ID" value="NZ_SPVG01000181.1"/>
</dbReference>
<dbReference type="OrthoDB" id="8778445at2"/>
<dbReference type="AlphaFoldDB" id="A0A4Y9S9Z0"/>
<keyword evidence="2" id="KW-1185">Reference proteome</keyword>